<dbReference type="AlphaFoldDB" id="A0AAX4NY94"/>
<dbReference type="Gene3D" id="2.60.40.10">
    <property type="entry name" value="Immunoglobulins"/>
    <property type="match status" value="1"/>
</dbReference>
<reference evidence="4 5" key="1">
    <citation type="submission" date="2024-03" db="EMBL/GenBank/DDBJ databases">
        <title>Complete genome sequence of the green alga Chloropicon roscoffensis RCC1871.</title>
        <authorList>
            <person name="Lemieux C."/>
            <person name="Pombert J.-F."/>
            <person name="Otis C."/>
            <person name="Turmel M."/>
        </authorList>
    </citation>
    <scope>NUCLEOTIDE SEQUENCE [LARGE SCALE GENOMIC DNA]</scope>
    <source>
        <strain evidence="4 5">RCC1871</strain>
    </source>
</reference>
<organism evidence="4 5">
    <name type="scientific">Chloropicon roscoffensis</name>
    <dbReference type="NCBI Taxonomy" id="1461544"/>
    <lineage>
        <taxon>Eukaryota</taxon>
        <taxon>Viridiplantae</taxon>
        <taxon>Chlorophyta</taxon>
        <taxon>Chloropicophyceae</taxon>
        <taxon>Chloropicales</taxon>
        <taxon>Chloropicaceae</taxon>
        <taxon>Chloropicon</taxon>
    </lineage>
</organism>
<keyword evidence="4" id="KW-0418">Kinase</keyword>
<dbReference type="InterPro" id="IPR037256">
    <property type="entry name" value="ASC_dom_sf"/>
</dbReference>
<dbReference type="GO" id="GO:0016301">
    <property type="term" value="F:kinase activity"/>
    <property type="evidence" value="ECO:0007669"/>
    <property type="project" value="UniProtKB-KW"/>
</dbReference>
<dbReference type="PANTHER" id="PTHR46316">
    <property type="entry name" value="SNF1-RELATED PROTEIN KINASE REGULATORY SUBUNIT BETA-1"/>
    <property type="match status" value="1"/>
</dbReference>
<evidence type="ECO:0000313" key="4">
    <source>
        <dbReference type="EMBL" id="WZN58947.1"/>
    </source>
</evidence>
<dbReference type="PANTHER" id="PTHR46316:SF2">
    <property type="entry name" value="SNF1-RELATED PROTEIN KINASE REGULATORY SUBUNIT BETA-2"/>
    <property type="match status" value="1"/>
</dbReference>
<gene>
    <name evidence="4" type="ORF">HKI87_01g04720</name>
</gene>
<keyword evidence="5" id="KW-1185">Reference proteome</keyword>
<feature type="compositionally biased region" description="Polar residues" evidence="2">
    <location>
        <begin position="28"/>
        <end position="43"/>
    </location>
</feature>
<evidence type="ECO:0000256" key="2">
    <source>
        <dbReference type="SAM" id="MobiDB-lite"/>
    </source>
</evidence>
<evidence type="ECO:0000256" key="1">
    <source>
        <dbReference type="ARBA" id="ARBA00010926"/>
    </source>
</evidence>
<dbReference type="InterPro" id="IPR032640">
    <property type="entry name" value="AMPK1_CBM"/>
</dbReference>
<dbReference type="Proteomes" id="UP001472866">
    <property type="component" value="Chromosome 01"/>
</dbReference>
<dbReference type="EMBL" id="CP151501">
    <property type="protein sequence ID" value="WZN58947.1"/>
    <property type="molecule type" value="Genomic_DNA"/>
</dbReference>
<dbReference type="InterPro" id="IPR013783">
    <property type="entry name" value="Ig-like_fold"/>
</dbReference>
<dbReference type="SUPFAM" id="SSF160219">
    <property type="entry name" value="AMPKBI-like"/>
    <property type="match status" value="1"/>
</dbReference>
<dbReference type="Gene3D" id="6.20.250.60">
    <property type="match status" value="1"/>
</dbReference>
<feature type="domain" description="Association with the SNF1 complex (ASC)" evidence="3">
    <location>
        <begin position="194"/>
        <end position="283"/>
    </location>
</feature>
<feature type="region of interest" description="Disordered" evidence="2">
    <location>
        <begin position="1"/>
        <end position="92"/>
    </location>
</feature>
<dbReference type="CDD" id="cd02859">
    <property type="entry name" value="E_set_AMPKbeta_like_N"/>
    <property type="match status" value="1"/>
</dbReference>
<dbReference type="SMART" id="SM01010">
    <property type="entry name" value="AMPKBI"/>
    <property type="match status" value="1"/>
</dbReference>
<protein>
    <submittedName>
        <fullName evidence="4">AMP-activated protein kinase</fullName>
    </submittedName>
</protein>
<evidence type="ECO:0000313" key="5">
    <source>
        <dbReference type="Proteomes" id="UP001472866"/>
    </source>
</evidence>
<dbReference type="InterPro" id="IPR043554">
    <property type="entry name" value="KINB"/>
</dbReference>
<dbReference type="Pfam" id="PF04739">
    <property type="entry name" value="AMPKBI"/>
    <property type="match status" value="1"/>
</dbReference>
<accession>A0AAX4NY94</accession>
<dbReference type="SUPFAM" id="SSF81296">
    <property type="entry name" value="E set domains"/>
    <property type="match status" value="1"/>
</dbReference>
<dbReference type="InterPro" id="IPR014756">
    <property type="entry name" value="Ig_E-set"/>
</dbReference>
<sequence>MGNAQGKYAPEGGEGPPQAGSSHGGSGPTVTAPISINPPQRTSPGARGSSVPGSPLTYGPQPLMEPFAVTHAASRNSSGQPPPQEFHGVAGWPQQGTLVPTVLIWSHGGDSVEVEGSWDNWTSRLTLLKSGKDFTVVKLLMPGVYQFKFIVDGTWKYAPDQSAIFDEMGNVNNVVEVQEYVPENIEGISSFDLPESPQSSYLNDRMTSEDFVKDPPLMPQHLNLTLLNVPQFVEAPATLPRPQHVILNHIYEETHKSNENTHVLGMTYRYKSKYVTTVLYKSK</sequence>
<proteinExistence type="inferred from homology"/>
<comment type="similarity">
    <text evidence="1">Belongs to the 5'-AMP-activated protein kinase beta subunit family.</text>
</comment>
<dbReference type="Pfam" id="PF16561">
    <property type="entry name" value="AMPK1_CBM"/>
    <property type="match status" value="1"/>
</dbReference>
<dbReference type="GO" id="GO:0005737">
    <property type="term" value="C:cytoplasm"/>
    <property type="evidence" value="ECO:0007669"/>
    <property type="project" value="UniProtKB-ARBA"/>
</dbReference>
<evidence type="ECO:0000259" key="3">
    <source>
        <dbReference type="SMART" id="SM01010"/>
    </source>
</evidence>
<keyword evidence="4" id="KW-0808">Transferase</keyword>
<dbReference type="InterPro" id="IPR006828">
    <property type="entry name" value="ASC_dom"/>
</dbReference>
<name>A0AAX4NY94_9CHLO</name>